<proteinExistence type="predicted"/>
<dbReference type="AlphaFoldDB" id="A0A0P6XEE7"/>
<feature type="transmembrane region" description="Helical" evidence="1">
    <location>
        <begin position="323"/>
        <end position="346"/>
    </location>
</feature>
<evidence type="ECO:0000256" key="1">
    <source>
        <dbReference type="SAM" id="Phobius"/>
    </source>
</evidence>
<feature type="transmembrane region" description="Helical" evidence="1">
    <location>
        <begin position="285"/>
        <end position="311"/>
    </location>
</feature>
<dbReference type="STRING" id="70996.SE18_22850"/>
<feature type="transmembrane region" description="Helical" evidence="1">
    <location>
        <begin position="201"/>
        <end position="222"/>
    </location>
</feature>
<comment type="caution">
    <text evidence="2">The sequence shown here is derived from an EMBL/GenBank/DDBJ whole genome shotgun (WGS) entry which is preliminary data.</text>
</comment>
<dbReference type="RefSeq" id="WP_054536774.1">
    <property type="nucleotide sequence ID" value="NZ_LGKP01000035.1"/>
</dbReference>
<sequence length="632" mass="69836">MNRQRIIGLAGLLGLAVLILILPHSRFWFAALVCTLAPGYLLERWLDLELAPLVRPSLWIGLSLAVWPLGYVWLTTFGLAFSVGMITFIAFGLVGGVVWRIWREGEQPWVLPAPVPILGLTLLIVSFAISTRISHIRNVAFPPWVDSIHHATIMRVIAESGQVPYSLRPYLPVDNFGYHWGFHSTAATIYNLSGMSIPQFMLWYGQFLGVLIVISVGSATIGLTKSPIAGLAAATMTGFISIMPAYYLSWGRYTLLAGLAMVPVVLLLAWVAMDRSDRKGLILLTIAIGGLLPTHFVAAGFALLWCVAVWLGRDVWSEQRWRVLGNQAAAVGMAILLMSPWLALLISEIQPAGSGTPKQLVGGGYNTYEAAKGLYWTWNNLQIFLVSLLAAWVGLLKQWRLVLINSLWALLVMLFANPVVLGLPYLSFFNNNIVALAIFLPISLWFGFGVASLDQGLSQHLKVGVARGWRAIRTAILAITVLISASKMHNVINDGTIIAKADDLTALNWIVQRIPKNARFAINTEGWLYDVARGSDGGWWILPYAGLQVSTPPVVYNQGTFEYIDAVEAETGWLRNASDKPPSELAQWMRDHDYDYAYATIDGKIFNQAKLANTPEFELVYENASVAIYLRK</sequence>
<accession>A0A0P6XEE7</accession>
<gene>
    <name evidence="2" type="ORF">SE18_22850</name>
</gene>
<feature type="transmembrane region" description="Helical" evidence="1">
    <location>
        <begin position="57"/>
        <end position="74"/>
    </location>
</feature>
<keyword evidence="1" id="KW-1133">Transmembrane helix</keyword>
<organism evidence="2 3">
    <name type="scientific">Herpetosiphon geysericola</name>
    <dbReference type="NCBI Taxonomy" id="70996"/>
    <lineage>
        <taxon>Bacteria</taxon>
        <taxon>Bacillati</taxon>
        <taxon>Chloroflexota</taxon>
        <taxon>Chloroflexia</taxon>
        <taxon>Herpetosiphonales</taxon>
        <taxon>Herpetosiphonaceae</taxon>
        <taxon>Herpetosiphon</taxon>
    </lineage>
</organism>
<reference evidence="2 3" key="1">
    <citation type="submission" date="2015-07" db="EMBL/GenBank/DDBJ databases">
        <title>Whole genome sequence of Herpetosiphon geysericola DSM 7119.</title>
        <authorList>
            <person name="Hemp J."/>
            <person name="Ward L.M."/>
            <person name="Pace L.A."/>
            <person name="Fischer W.W."/>
        </authorList>
    </citation>
    <scope>NUCLEOTIDE SEQUENCE [LARGE SCALE GENOMIC DNA]</scope>
    <source>
        <strain evidence="2 3">DSM 7119</strain>
    </source>
</reference>
<feature type="transmembrane region" description="Helical" evidence="1">
    <location>
        <begin position="375"/>
        <end position="395"/>
    </location>
</feature>
<keyword evidence="1" id="KW-0812">Transmembrane</keyword>
<keyword evidence="3" id="KW-1185">Reference proteome</keyword>
<feature type="transmembrane region" description="Helical" evidence="1">
    <location>
        <begin position="228"/>
        <end position="248"/>
    </location>
</feature>
<protein>
    <recommendedName>
        <fullName evidence="4">Glycosyltransferase RgtA/B/C/D-like domain-containing protein</fullName>
    </recommendedName>
</protein>
<evidence type="ECO:0000313" key="3">
    <source>
        <dbReference type="Proteomes" id="UP000050277"/>
    </source>
</evidence>
<dbReference type="OrthoDB" id="144271at2"/>
<keyword evidence="1" id="KW-0472">Membrane</keyword>
<evidence type="ECO:0000313" key="2">
    <source>
        <dbReference type="EMBL" id="KPL81471.1"/>
    </source>
</evidence>
<dbReference type="EMBL" id="LGKP01000035">
    <property type="protein sequence ID" value="KPL81471.1"/>
    <property type="molecule type" value="Genomic_DNA"/>
</dbReference>
<feature type="transmembrane region" description="Helical" evidence="1">
    <location>
        <begin position="81"/>
        <end position="102"/>
    </location>
</feature>
<feature type="transmembrane region" description="Helical" evidence="1">
    <location>
        <begin position="433"/>
        <end position="453"/>
    </location>
</feature>
<feature type="transmembrane region" description="Helical" evidence="1">
    <location>
        <begin position="255"/>
        <end position="273"/>
    </location>
</feature>
<feature type="transmembrane region" description="Helical" evidence="1">
    <location>
        <begin position="407"/>
        <end position="427"/>
    </location>
</feature>
<evidence type="ECO:0008006" key="4">
    <source>
        <dbReference type="Google" id="ProtNLM"/>
    </source>
</evidence>
<name>A0A0P6XEE7_9CHLR</name>
<feature type="transmembrane region" description="Helical" evidence="1">
    <location>
        <begin position="108"/>
        <end position="129"/>
    </location>
</feature>
<dbReference type="Proteomes" id="UP000050277">
    <property type="component" value="Unassembled WGS sequence"/>
</dbReference>